<reference evidence="3" key="1">
    <citation type="submission" date="2017-09" db="EMBL/GenBank/DDBJ databases">
        <title>FDA dAtabase for Regulatory Grade micrObial Sequences (FDA-ARGOS): Supporting development and validation of Infectious Disease Dx tests.</title>
        <authorList>
            <person name="Minogue T."/>
            <person name="Wolcott M."/>
            <person name="Wasieloski L."/>
            <person name="Aguilar W."/>
            <person name="Moore D."/>
            <person name="Tallon L."/>
            <person name="Sadzewicz L."/>
            <person name="Ott S."/>
            <person name="Zhao X."/>
            <person name="Nagaraj S."/>
            <person name="Vavikolanu K."/>
            <person name="Aluvathingal J."/>
            <person name="Nadendla S."/>
            <person name="Sichtig H."/>
        </authorList>
    </citation>
    <scope>NUCLEOTIDE SEQUENCE [LARGE SCALE GENOMIC DNA]</scope>
    <source>
        <strain evidence="3">FDAARGOS_369</strain>
        <plasmid evidence="3">Plasmid unnamed</plasmid>
    </source>
</reference>
<keyword evidence="1" id="KW-0812">Transmembrane</keyword>
<proteinExistence type="predicted"/>
<keyword evidence="2" id="KW-0614">Plasmid</keyword>
<feature type="transmembrane region" description="Helical" evidence="1">
    <location>
        <begin position="15"/>
        <end position="34"/>
    </location>
</feature>
<evidence type="ECO:0000313" key="2">
    <source>
        <dbReference type="EMBL" id="ATF62148.1"/>
    </source>
</evidence>
<protein>
    <submittedName>
        <fullName evidence="2">Uncharacterized protein</fullName>
    </submittedName>
</protein>
<gene>
    <name evidence="2" type="ORF">CO690_00080</name>
</gene>
<evidence type="ECO:0000256" key="1">
    <source>
        <dbReference type="SAM" id="Phobius"/>
    </source>
</evidence>
<dbReference type="EMBL" id="CP023509">
    <property type="protein sequence ID" value="ATF62148.1"/>
    <property type="molecule type" value="Genomic_DNA"/>
</dbReference>
<dbReference type="Proteomes" id="UP000218628">
    <property type="component" value="Plasmid unnamed"/>
</dbReference>
<geneLocation type="plasmid" evidence="2">
    <name>unnamed</name>
</geneLocation>
<keyword evidence="1" id="KW-0472">Membrane</keyword>
<dbReference type="AlphaFoldDB" id="A0A291DCG2"/>
<organism evidence="2 3">
    <name type="scientific">Rothia mucilaginosa</name>
    <dbReference type="NCBI Taxonomy" id="43675"/>
    <lineage>
        <taxon>Bacteria</taxon>
        <taxon>Bacillati</taxon>
        <taxon>Actinomycetota</taxon>
        <taxon>Actinomycetes</taxon>
        <taxon>Micrococcales</taxon>
        <taxon>Micrococcaceae</taxon>
        <taxon>Rothia</taxon>
    </lineage>
</organism>
<sequence length="198" mass="23371">MLALLDKDVATLSEVFWVTCIAIALLVLPLWWLLWDTVLWPRITCKKIVEVEHLNDELRVEVEGIVKHNEFINRDDIIKNPTVEDINNEKPRVVLRTRVSGSEELKESTFEFDKRHGNWWPRDWGWDGDPAGLKKNYRTAVHIVPSDRDYSYITAEIWHSRFCPRRHFRNDGNRHRHGGRCRLISSEEHVTWHIKGGS</sequence>
<keyword evidence="1" id="KW-1133">Transmembrane helix</keyword>
<name>A0A291DCG2_9MICC</name>
<evidence type="ECO:0000313" key="3">
    <source>
        <dbReference type="Proteomes" id="UP000218628"/>
    </source>
</evidence>
<accession>A0A291DCG2</accession>